<sequence length="471" mass="50148">MLQPVTPEFIATLTETLGEDILRPADALYLEEPRKRIAGHAGAVVAPRNTQEVSDVLKLCSEYLIGVIPFGGGTGLVGGQIMAADQGPAPLILSLERMNTMRAIYPSENVLVAEAGMTLASIQEEAEKESRLFPLSLASEGSCRIGGNLATNAGGVNVLRYGNTRDLCLGVEAVLADGSVLNNLSRLRKDNTGYDVKNLLIGSEGTLGVITAASLRLSPRPARVGTAVLVVRDPAAALELLGIARDLSGDGVSAFELLSGTGVGFVRDTLPEIHQPFADVPEWSVLVEFGLPAALDPEALLEQLFVQGAEAGLVSDGVIAQSLAQRNQLWSLREHIPAANKKVGAIVSHDISLPLSALAEFIPHGMAKIAEIAPVRVNCFGHLGDGNLHYNVFPPVGETREAWAHVRDDIERLVHDLVHDYGGSFSAEHGIGRMKANELIRYADPTRYRVMKQMKAALDPLGILNPGAVLT</sequence>
<dbReference type="GO" id="GO:0003824">
    <property type="term" value="F:catalytic activity"/>
    <property type="evidence" value="ECO:0007669"/>
    <property type="project" value="InterPro"/>
</dbReference>
<dbReference type="Gene3D" id="3.30.43.10">
    <property type="entry name" value="Uridine Diphospho-n-acetylenolpyruvylglucosamine Reductase, domain 2"/>
    <property type="match status" value="1"/>
</dbReference>
<dbReference type="InterPro" id="IPR036318">
    <property type="entry name" value="FAD-bd_PCMH-like_sf"/>
</dbReference>
<evidence type="ECO:0000256" key="4">
    <source>
        <dbReference type="ARBA" id="ARBA00022827"/>
    </source>
</evidence>
<dbReference type="RefSeq" id="WP_228848310.1">
    <property type="nucleotide sequence ID" value="NZ_JADCKQ010000004.1"/>
</dbReference>
<dbReference type="Gene3D" id="3.30.70.2190">
    <property type="match status" value="1"/>
</dbReference>
<dbReference type="Proteomes" id="UP000640583">
    <property type="component" value="Unassembled WGS sequence"/>
</dbReference>
<dbReference type="GO" id="GO:0022904">
    <property type="term" value="P:respiratory electron transport chain"/>
    <property type="evidence" value="ECO:0007669"/>
    <property type="project" value="TreeGrafter"/>
</dbReference>
<feature type="domain" description="FAD-binding PCMH-type" evidence="5">
    <location>
        <begin position="37"/>
        <end position="220"/>
    </location>
</feature>
<dbReference type="EMBL" id="JADCKQ010000004">
    <property type="protein sequence ID" value="MBI1493478.1"/>
    <property type="molecule type" value="Genomic_DNA"/>
</dbReference>
<dbReference type="PROSITE" id="PS51387">
    <property type="entry name" value="FAD_PCMH"/>
    <property type="match status" value="1"/>
</dbReference>
<evidence type="ECO:0000256" key="1">
    <source>
        <dbReference type="ARBA" id="ARBA00001974"/>
    </source>
</evidence>
<dbReference type="PANTHER" id="PTHR43716:SF2">
    <property type="entry name" value="BLL6224 PROTEIN"/>
    <property type="match status" value="1"/>
</dbReference>
<evidence type="ECO:0000256" key="2">
    <source>
        <dbReference type="ARBA" id="ARBA00008000"/>
    </source>
</evidence>
<dbReference type="SUPFAM" id="SSF56176">
    <property type="entry name" value="FAD-binding/transporter-associated domain-like"/>
    <property type="match status" value="1"/>
</dbReference>
<dbReference type="InterPro" id="IPR004113">
    <property type="entry name" value="FAD-bd_oxidored_4_C"/>
</dbReference>
<dbReference type="Pfam" id="PF02913">
    <property type="entry name" value="FAD-oxidase_C"/>
    <property type="match status" value="1"/>
</dbReference>
<evidence type="ECO:0000313" key="7">
    <source>
        <dbReference type="Proteomes" id="UP000640583"/>
    </source>
</evidence>
<comment type="similarity">
    <text evidence="2">Belongs to the FAD-binding oxidoreductase/transferase type 4 family.</text>
</comment>
<dbReference type="Gene3D" id="1.10.45.10">
    <property type="entry name" value="Vanillyl-alcohol Oxidase, Chain A, domain 4"/>
    <property type="match status" value="1"/>
</dbReference>
<dbReference type="InterPro" id="IPR016166">
    <property type="entry name" value="FAD-bd_PCMH"/>
</dbReference>
<dbReference type="InterPro" id="IPR016167">
    <property type="entry name" value="FAD-bd_PCMH_sub1"/>
</dbReference>
<keyword evidence="4" id="KW-0274">FAD</keyword>
<evidence type="ECO:0000313" key="6">
    <source>
        <dbReference type="EMBL" id="MBI1493478.1"/>
    </source>
</evidence>
<comment type="caution">
    <text evidence="6">The sequence shown here is derived from an EMBL/GenBank/DDBJ whole genome shotgun (WGS) entry which is preliminary data.</text>
</comment>
<dbReference type="Gene3D" id="3.30.70.2740">
    <property type="match status" value="1"/>
</dbReference>
<dbReference type="AlphaFoldDB" id="A0A8J7IIR3"/>
<accession>A0A8J7IIR3</accession>
<evidence type="ECO:0000259" key="5">
    <source>
        <dbReference type="PROSITE" id="PS51387"/>
    </source>
</evidence>
<reference evidence="6" key="1">
    <citation type="submission" date="2020-10" db="EMBL/GenBank/DDBJ databases">
        <title>Paenihalocynthiibacter styelae gen. nov., sp. nov., isolated from stalked sea squirt Styela clava.</title>
        <authorList>
            <person name="Kim Y.-O."/>
            <person name="Yoon J.-H."/>
        </authorList>
    </citation>
    <scope>NUCLEOTIDE SEQUENCE</scope>
    <source>
        <strain evidence="6">MYP1-1</strain>
    </source>
</reference>
<keyword evidence="7" id="KW-1185">Reference proteome</keyword>
<proteinExistence type="inferred from homology"/>
<dbReference type="Gene3D" id="3.30.465.10">
    <property type="match status" value="1"/>
</dbReference>
<organism evidence="6 7">
    <name type="scientific">Halocynthiibacter styelae</name>
    <dbReference type="NCBI Taxonomy" id="2761955"/>
    <lineage>
        <taxon>Bacteria</taxon>
        <taxon>Pseudomonadati</taxon>
        <taxon>Pseudomonadota</taxon>
        <taxon>Alphaproteobacteria</taxon>
        <taxon>Rhodobacterales</taxon>
        <taxon>Paracoccaceae</taxon>
        <taxon>Halocynthiibacter</taxon>
    </lineage>
</organism>
<dbReference type="InterPro" id="IPR016164">
    <property type="entry name" value="FAD-linked_Oxase-like_C"/>
</dbReference>
<gene>
    <name evidence="6" type="ORF">H1D41_07530</name>
</gene>
<dbReference type="SUPFAM" id="SSF55103">
    <property type="entry name" value="FAD-linked oxidases, C-terminal domain"/>
    <property type="match status" value="1"/>
</dbReference>
<dbReference type="InterPro" id="IPR006094">
    <property type="entry name" value="Oxid_FAD_bind_N"/>
</dbReference>
<dbReference type="PANTHER" id="PTHR43716">
    <property type="entry name" value="D-2-HYDROXYGLUTARATE DEHYDROGENASE, MITOCHONDRIAL"/>
    <property type="match status" value="1"/>
</dbReference>
<dbReference type="FunFam" id="1.10.45.10:FF:000001">
    <property type="entry name" value="D-lactate dehydrogenase mitochondrial"/>
    <property type="match status" value="1"/>
</dbReference>
<name>A0A8J7IIR3_9RHOB</name>
<dbReference type="Pfam" id="PF01565">
    <property type="entry name" value="FAD_binding_4"/>
    <property type="match status" value="1"/>
</dbReference>
<comment type="cofactor">
    <cofactor evidence="1">
        <name>FAD</name>
        <dbReference type="ChEBI" id="CHEBI:57692"/>
    </cofactor>
</comment>
<protein>
    <submittedName>
        <fullName evidence="6">FAD-binding oxidoreductase</fullName>
    </submittedName>
</protein>
<dbReference type="GO" id="GO:0071949">
    <property type="term" value="F:FAD binding"/>
    <property type="evidence" value="ECO:0007669"/>
    <property type="project" value="InterPro"/>
</dbReference>
<evidence type="ECO:0000256" key="3">
    <source>
        <dbReference type="ARBA" id="ARBA00022630"/>
    </source>
</evidence>
<dbReference type="InterPro" id="IPR016171">
    <property type="entry name" value="Vanillyl_alc_oxidase_C-sub2"/>
</dbReference>
<dbReference type="InterPro" id="IPR016169">
    <property type="entry name" value="FAD-bd_PCMH_sub2"/>
</dbReference>
<keyword evidence="3" id="KW-0285">Flavoprotein</keyword>
<dbReference type="InterPro" id="IPR051264">
    <property type="entry name" value="FAD-oxidored/transferase_4"/>
</dbReference>